<evidence type="ECO:0000256" key="3">
    <source>
        <dbReference type="ARBA" id="ARBA00022837"/>
    </source>
</evidence>
<dbReference type="GO" id="GO:0005975">
    <property type="term" value="P:carbohydrate metabolic process"/>
    <property type="evidence" value="ECO:0007669"/>
    <property type="project" value="InterPro"/>
</dbReference>
<evidence type="ECO:0000313" key="5">
    <source>
        <dbReference type="Proteomes" id="UP000000310"/>
    </source>
</evidence>
<evidence type="ECO:0000256" key="1">
    <source>
        <dbReference type="ARBA" id="ARBA00001913"/>
    </source>
</evidence>
<reference evidence="5" key="2">
    <citation type="submission" date="2011-02" db="EMBL/GenBank/DDBJ databases">
        <title>The complete genome of Pedobacter saltans DSM 12145.</title>
        <authorList>
            <consortium name="US DOE Joint Genome Institute (JGI-PGF)"/>
            <person name="Lucas S."/>
            <person name="Copeland A."/>
            <person name="Lapidus A."/>
            <person name="Bruce D."/>
            <person name="Goodwin L."/>
            <person name="Pitluck S."/>
            <person name="Kyrpides N."/>
            <person name="Mavromatis K."/>
            <person name="Pagani I."/>
            <person name="Ivanova N."/>
            <person name="Ovchinnikova G."/>
            <person name="Lu M."/>
            <person name="Detter J.C."/>
            <person name="Han C."/>
            <person name="Land M."/>
            <person name="Hauser L."/>
            <person name="Markowitz V."/>
            <person name="Cheng J.-F."/>
            <person name="Hugenholtz P."/>
            <person name="Woyke T."/>
            <person name="Wu D."/>
            <person name="Tindall B."/>
            <person name="Pomrenke H.G."/>
            <person name="Brambilla E."/>
            <person name="Klenk H.-P."/>
            <person name="Eisen J.A."/>
        </authorList>
    </citation>
    <scope>NUCLEOTIDE SEQUENCE [LARGE SCALE GENOMIC DNA]</scope>
    <source>
        <strain evidence="5">ATCC 51119 / DSM 12145 / JCM 21818 / LMG 10337 / NBRC 100064 / NCIMB 13643</strain>
    </source>
</reference>
<dbReference type="HOGENOM" id="CLU_057834_1_0_10"/>
<proteinExistence type="predicted"/>
<organism evidence="4 5">
    <name type="scientific">Pseudopedobacter saltans (strain ATCC 51119 / DSM 12145 / JCM 21818 / CCUG 39354 / LMG 10337 / NBRC 100064 / NCIMB 13643)</name>
    <name type="common">Pedobacter saltans</name>
    <dbReference type="NCBI Taxonomy" id="762903"/>
    <lineage>
        <taxon>Bacteria</taxon>
        <taxon>Pseudomonadati</taxon>
        <taxon>Bacteroidota</taxon>
        <taxon>Sphingobacteriia</taxon>
        <taxon>Sphingobacteriales</taxon>
        <taxon>Sphingobacteriaceae</taxon>
        <taxon>Pseudopedobacter</taxon>
    </lineage>
</organism>
<dbReference type="InterPro" id="IPR011013">
    <property type="entry name" value="Gal_mutarotase_sf_dom"/>
</dbReference>
<dbReference type="InterPro" id="IPR037481">
    <property type="entry name" value="LacX"/>
</dbReference>
<comment type="subunit">
    <text evidence="2">Monomer.</text>
</comment>
<gene>
    <name evidence="4" type="ordered locus">Pedsa_1207</name>
</gene>
<reference evidence="4 5" key="1">
    <citation type="journal article" date="2011" name="Stand. Genomic Sci.">
        <title>Complete genome sequence of the gliding, heparinolytic Pedobacter saltans type strain (113).</title>
        <authorList>
            <person name="Liolios K."/>
            <person name="Sikorski J."/>
            <person name="Lu M."/>
            <person name="Nolan M."/>
            <person name="Lapidus A."/>
            <person name="Lucas S."/>
            <person name="Hammon N."/>
            <person name="Deshpande S."/>
            <person name="Cheng J.F."/>
            <person name="Tapia R."/>
            <person name="Han C."/>
            <person name="Goodwin L."/>
            <person name="Pitluck S."/>
            <person name="Huntemann M."/>
            <person name="Ivanova N."/>
            <person name="Pagani I."/>
            <person name="Mavromatis K."/>
            <person name="Ovchinikova G."/>
            <person name="Pati A."/>
            <person name="Chen A."/>
            <person name="Palaniappan K."/>
            <person name="Land M."/>
            <person name="Hauser L."/>
            <person name="Brambilla E.M."/>
            <person name="Kotsyurbenko O."/>
            <person name="Rohde M."/>
            <person name="Tindall B.J."/>
            <person name="Abt B."/>
            <person name="Goker M."/>
            <person name="Detter J.C."/>
            <person name="Woyke T."/>
            <person name="Bristow J."/>
            <person name="Eisen J.A."/>
            <person name="Markowitz V."/>
            <person name="Hugenholtz P."/>
            <person name="Klenk H.P."/>
            <person name="Kyrpides N.C."/>
        </authorList>
    </citation>
    <scope>NUCLEOTIDE SEQUENCE [LARGE SCALE GENOMIC DNA]</scope>
    <source>
        <strain evidence="5">ATCC 51119 / DSM 12145 / JCM 21818 / LMG 10337 / NBRC 100064 / NCIMB 13643</strain>
    </source>
</reference>
<dbReference type="GO" id="GO:0016853">
    <property type="term" value="F:isomerase activity"/>
    <property type="evidence" value="ECO:0007669"/>
    <property type="project" value="InterPro"/>
</dbReference>
<dbReference type="EMBL" id="CP002545">
    <property type="protein sequence ID" value="ADY51775.1"/>
    <property type="molecule type" value="Genomic_DNA"/>
</dbReference>
<dbReference type="SUPFAM" id="SSF74650">
    <property type="entry name" value="Galactose mutarotase-like"/>
    <property type="match status" value="1"/>
</dbReference>
<evidence type="ECO:0000256" key="2">
    <source>
        <dbReference type="ARBA" id="ARBA00011245"/>
    </source>
</evidence>
<dbReference type="Gene3D" id="2.70.98.10">
    <property type="match status" value="1"/>
</dbReference>
<dbReference type="KEGG" id="psn:Pedsa_1207"/>
<keyword evidence="3" id="KW-0106">Calcium</keyword>
<dbReference type="Pfam" id="PF01263">
    <property type="entry name" value="Aldose_epim"/>
    <property type="match status" value="1"/>
</dbReference>
<dbReference type="InterPro" id="IPR014718">
    <property type="entry name" value="GH-type_carb-bd"/>
</dbReference>
<dbReference type="RefSeq" id="WP_013632274.1">
    <property type="nucleotide sequence ID" value="NC_015177.1"/>
</dbReference>
<dbReference type="eggNOG" id="COG2017">
    <property type="taxonomic scope" value="Bacteria"/>
</dbReference>
<dbReference type="AlphaFoldDB" id="F0SD18"/>
<name>F0SD18_PSESL</name>
<dbReference type="STRING" id="762903.Pedsa_1207"/>
<keyword evidence="5" id="KW-1185">Reference proteome</keyword>
<evidence type="ECO:0000313" key="4">
    <source>
        <dbReference type="EMBL" id="ADY51775.1"/>
    </source>
</evidence>
<dbReference type="OrthoDB" id="9795355at2"/>
<dbReference type="InterPro" id="IPR008183">
    <property type="entry name" value="Aldose_1/G6P_1-epimerase"/>
</dbReference>
<dbReference type="Proteomes" id="UP000000310">
    <property type="component" value="Chromosome"/>
</dbReference>
<sequence length="288" mass="32830">MVVLENDKLKVAIKLKGAELSSVIDKQSGTEYMWQGNPDIWGYHAPNLFPVVGGLKENKLKIDGKEYNLNRHGFARTSNFRRIESTPTQAVLSLSYDDETLQIYPYKFEFELTYRLVGNQVQITYKVVNKEDKKIYFSVGGHPGFNVPLEEGEVYEDYYIQFEKEEDLVASTLSDKGLFNGSHKEILKGTKLPLKANLFDDDALVFKYINSRSVTLRNNRATKSIKLDFHKFKELGIWAKPGAPFVCIEPWLGYADNELGQNDISEKPGIQALDKGHVFEANIDITFE</sequence>
<comment type="cofactor">
    <cofactor evidence="1">
        <name>Ca(2+)</name>
        <dbReference type="ChEBI" id="CHEBI:29108"/>
    </cofactor>
</comment>
<dbReference type="GO" id="GO:0030246">
    <property type="term" value="F:carbohydrate binding"/>
    <property type="evidence" value="ECO:0007669"/>
    <property type="project" value="InterPro"/>
</dbReference>
<accession>F0SD18</accession>
<protein>
    <submittedName>
        <fullName evidence="4">Aldose 1-epimerase</fullName>
    </submittedName>
</protein>
<dbReference type="CDD" id="cd09024">
    <property type="entry name" value="Aldose_epim_lacX"/>
    <property type="match status" value="1"/>
</dbReference>